<keyword evidence="5" id="KW-1185">Reference proteome</keyword>
<feature type="region of interest" description="Disordered" evidence="2">
    <location>
        <begin position="190"/>
        <end position="210"/>
    </location>
</feature>
<organism evidence="4">
    <name type="scientific">Spirodela intermedia</name>
    <name type="common">Intermediate duckweed</name>
    <dbReference type="NCBI Taxonomy" id="51605"/>
    <lineage>
        <taxon>Eukaryota</taxon>
        <taxon>Viridiplantae</taxon>
        <taxon>Streptophyta</taxon>
        <taxon>Embryophyta</taxon>
        <taxon>Tracheophyta</taxon>
        <taxon>Spermatophyta</taxon>
        <taxon>Magnoliopsida</taxon>
        <taxon>Liliopsida</taxon>
        <taxon>Araceae</taxon>
        <taxon>Lemnoideae</taxon>
        <taxon>Spirodela</taxon>
    </lineage>
</organism>
<dbReference type="PROSITE" id="PS50119">
    <property type="entry name" value="ZF_BBOX"/>
    <property type="match status" value="1"/>
</dbReference>
<keyword evidence="1" id="KW-0863">Zinc-finger</keyword>
<evidence type="ECO:0000256" key="2">
    <source>
        <dbReference type="SAM" id="MobiDB-lite"/>
    </source>
</evidence>
<dbReference type="Pfam" id="PF04640">
    <property type="entry name" value="PLATZ"/>
    <property type="match status" value="1"/>
</dbReference>
<dbReference type="PANTHER" id="PTHR31065:SF46">
    <property type="entry name" value="PLATZ TRANSCRIPTION FACTOR FAMILY PROTEIN-RELATED"/>
    <property type="match status" value="1"/>
</dbReference>
<accession>A0A7I8JNU8</accession>
<dbReference type="PANTHER" id="PTHR31065">
    <property type="entry name" value="PLATZ TRANSCRIPTION FACTOR FAMILY PROTEIN"/>
    <property type="match status" value="1"/>
</dbReference>
<sequence>MVRDSSSTSSCGVGGGGGGMPAWLGGLLEEEGFFSGCTIHEQRKKNEKNIFCLSCCRSICPHCASTPTHLSHPSSSPPCFEQVRRYVYHDVVRLDDLEKLIDCSYVQPYTINSAKVVFLKQRPQSRPFKGSGNICLTCDRILQEPFHFCSLSCKVDRVVVQGRDLSGVLCRLDESEEAFSHFESLRVDASDLPDADDDGQNTPSSILDGPLRLRRNATTSAASSNSSGAAAAAAAAARISYGSSADCATLQKKKKGAAAGFLPQIVLSLGSRRKGAPHRSPLS</sequence>
<keyword evidence="1" id="KW-0479">Metal-binding</keyword>
<gene>
    <name evidence="4" type="ORF">SI7747_15018275</name>
</gene>
<proteinExistence type="predicted"/>
<dbReference type="EMBL" id="LR743602">
    <property type="protein sequence ID" value="CAA2632681.1"/>
    <property type="molecule type" value="Genomic_DNA"/>
</dbReference>
<dbReference type="GO" id="GO:0008270">
    <property type="term" value="F:zinc ion binding"/>
    <property type="evidence" value="ECO:0007669"/>
    <property type="project" value="UniProtKB-KW"/>
</dbReference>
<dbReference type="InterPro" id="IPR006734">
    <property type="entry name" value="PLATZ"/>
</dbReference>
<dbReference type="AlphaFoldDB" id="A0A7I8JNU8"/>
<evidence type="ECO:0000313" key="4">
    <source>
        <dbReference type="EMBL" id="CAA2632681.1"/>
    </source>
</evidence>
<keyword evidence="1" id="KW-0862">Zinc</keyword>
<feature type="domain" description="B box-type" evidence="3">
    <location>
        <begin position="37"/>
        <end position="72"/>
    </location>
</feature>
<evidence type="ECO:0000256" key="1">
    <source>
        <dbReference type="PROSITE-ProRule" id="PRU00024"/>
    </source>
</evidence>
<evidence type="ECO:0000313" key="5">
    <source>
        <dbReference type="Proteomes" id="UP001189122"/>
    </source>
</evidence>
<dbReference type="Proteomes" id="UP001189122">
    <property type="component" value="Unassembled WGS sequence"/>
</dbReference>
<dbReference type="CDD" id="cd19756">
    <property type="entry name" value="Bbox2"/>
    <property type="match status" value="1"/>
</dbReference>
<protein>
    <recommendedName>
        <fullName evidence="3">B box-type domain-containing protein</fullName>
    </recommendedName>
</protein>
<evidence type="ECO:0000259" key="3">
    <source>
        <dbReference type="PROSITE" id="PS50119"/>
    </source>
</evidence>
<reference evidence="4 5" key="1">
    <citation type="submission" date="2019-12" db="EMBL/GenBank/DDBJ databases">
        <authorList>
            <person name="Scholz U."/>
            <person name="Mascher M."/>
            <person name="Fiebig A."/>
        </authorList>
    </citation>
    <scope>NUCLEOTIDE SEQUENCE</scope>
</reference>
<dbReference type="InterPro" id="IPR000315">
    <property type="entry name" value="Znf_B-box"/>
</dbReference>
<dbReference type="EMBL" id="CACRZD030000015">
    <property type="protein sequence ID" value="CAA6671867.1"/>
    <property type="molecule type" value="Genomic_DNA"/>
</dbReference>
<name>A0A7I8JNU8_SPIIN</name>